<organism evidence="2 3">
    <name type="scientific">Coniochaeta ligniaria NRRL 30616</name>
    <dbReference type="NCBI Taxonomy" id="1408157"/>
    <lineage>
        <taxon>Eukaryota</taxon>
        <taxon>Fungi</taxon>
        <taxon>Dikarya</taxon>
        <taxon>Ascomycota</taxon>
        <taxon>Pezizomycotina</taxon>
        <taxon>Sordariomycetes</taxon>
        <taxon>Sordariomycetidae</taxon>
        <taxon>Coniochaetales</taxon>
        <taxon>Coniochaetaceae</taxon>
        <taxon>Coniochaeta</taxon>
    </lineage>
</organism>
<dbReference type="InParanoid" id="A0A1J7JRK8"/>
<sequence length="87" mass="9668">MATPTLQHLHKGRQIVRAHPKHIRQHPPVFSTNSIESFDPCLLTPASPEHPLELHPLSSAPGSLAVSQAFTFLALLWAINRQRGYNS</sequence>
<keyword evidence="1" id="KW-0812">Transmembrane</keyword>
<evidence type="ECO:0000313" key="2">
    <source>
        <dbReference type="EMBL" id="OIW32004.1"/>
    </source>
</evidence>
<dbReference type="Proteomes" id="UP000182658">
    <property type="component" value="Unassembled WGS sequence"/>
</dbReference>
<evidence type="ECO:0000256" key="1">
    <source>
        <dbReference type="SAM" id="Phobius"/>
    </source>
</evidence>
<evidence type="ECO:0000313" key="3">
    <source>
        <dbReference type="Proteomes" id="UP000182658"/>
    </source>
</evidence>
<keyword evidence="1" id="KW-1133">Transmembrane helix</keyword>
<protein>
    <submittedName>
        <fullName evidence="2">Uncharacterized protein</fullName>
    </submittedName>
</protein>
<accession>A0A1J7JRK8</accession>
<reference evidence="2 3" key="1">
    <citation type="submission" date="2016-10" db="EMBL/GenBank/DDBJ databases">
        <title>Draft genome sequence of Coniochaeta ligniaria NRRL30616, a lignocellulolytic fungus for bioabatement of inhibitors in plant biomass hydrolysates.</title>
        <authorList>
            <consortium name="DOE Joint Genome Institute"/>
            <person name="Jimenez D.J."/>
            <person name="Hector R.E."/>
            <person name="Riley R."/>
            <person name="Sun H."/>
            <person name="Grigoriev I.V."/>
            <person name="Van Elsas J.D."/>
            <person name="Nichols N.N."/>
        </authorList>
    </citation>
    <scope>NUCLEOTIDE SEQUENCE [LARGE SCALE GENOMIC DNA]</scope>
    <source>
        <strain evidence="2 3">NRRL 30616</strain>
    </source>
</reference>
<keyword evidence="1" id="KW-0472">Membrane</keyword>
<proteinExistence type="predicted"/>
<gene>
    <name evidence="2" type="ORF">CONLIGDRAFT_629694</name>
</gene>
<feature type="transmembrane region" description="Helical" evidence="1">
    <location>
        <begin position="60"/>
        <end position="79"/>
    </location>
</feature>
<dbReference type="EMBL" id="KV875095">
    <property type="protein sequence ID" value="OIW32004.1"/>
    <property type="molecule type" value="Genomic_DNA"/>
</dbReference>
<name>A0A1J7JRK8_9PEZI</name>
<dbReference type="AlphaFoldDB" id="A0A1J7JRK8"/>
<keyword evidence="3" id="KW-1185">Reference proteome</keyword>